<comment type="caution">
    <text evidence="2">The sequence shown here is derived from an EMBL/GenBank/DDBJ whole genome shotgun (WGS) entry which is preliminary data.</text>
</comment>
<dbReference type="SUPFAM" id="SSF89447">
    <property type="entry name" value="AbrB/MazE/MraZ-like"/>
    <property type="match status" value="1"/>
</dbReference>
<accession>A0ABQ1NB53</accession>
<proteinExistence type="predicted"/>
<dbReference type="Proteomes" id="UP000602004">
    <property type="component" value="Unassembled WGS sequence"/>
</dbReference>
<organism evidence="2 3">
    <name type="scientific">Paraburkholderia caffeinilytica</name>
    <dbReference type="NCBI Taxonomy" id="1761016"/>
    <lineage>
        <taxon>Bacteria</taxon>
        <taxon>Pseudomonadati</taxon>
        <taxon>Pseudomonadota</taxon>
        <taxon>Betaproteobacteria</taxon>
        <taxon>Burkholderiales</taxon>
        <taxon>Burkholderiaceae</taxon>
        <taxon>Paraburkholderia</taxon>
    </lineage>
</organism>
<feature type="domain" description="SpoVT-AbrB" evidence="1">
    <location>
        <begin position="91"/>
        <end position="126"/>
    </location>
</feature>
<name>A0ABQ1NB53_9BURK</name>
<dbReference type="InterPro" id="IPR037914">
    <property type="entry name" value="SpoVT-AbrB_sf"/>
</dbReference>
<evidence type="ECO:0000313" key="2">
    <source>
        <dbReference type="EMBL" id="GGC66957.1"/>
    </source>
</evidence>
<dbReference type="EMBL" id="BMHL01000016">
    <property type="protein sequence ID" value="GGC66957.1"/>
    <property type="molecule type" value="Genomic_DNA"/>
</dbReference>
<protein>
    <recommendedName>
        <fullName evidence="1">SpoVT-AbrB domain-containing protein</fullName>
    </recommendedName>
</protein>
<evidence type="ECO:0000313" key="3">
    <source>
        <dbReference type="Proteomes" id="UP000602004"/>
    </source>
</evidence>
<dbReference type="InterPro" id="IPR007159">
    <property type="entry name" value="SpoVT-AbrB_dom"/>
</dbReference>
<dbReference type="Pfam" id="PF04014">
    <property type="entry name" value="MazE_antitoxin"/>
    <property type="match status" value="1"/>
</dbReference>
<evidence type="ECO:0000259" key="1">
    <source>
        <dbReference type="Pfam" id="PF04014"/>
    </source>
</evidence>
<gene>
    <name evidence="2" type="ORF">GCM10011400_63620</name>
</gene>
<reference evidence="3" key="1">
    <citation type="journal article" date="2019" name="Int. J. Syst. Evol. Microbiol.">
        <title>The Global Catalogue of Microorganisms (GCM) 10K type strain sequencing project: providing services to taxonomists for standard genome sequencing and annotation.</title>
        <authorList>
            <consortium name="The Broad Institute Genomics Platform"/>
            <consortium name="The Broad Institute Genome Sequencing Center for Infectious Disease"/>
            <person name="Wu L."/>
            <person name="Ma J."/>
        </authorList>
    </citation>
    <scope>NUCLEOTIDE SEQUENCE [LARGE SCALE GENOMIC DNA]</scope>
    <source>
        <strain evidence="3">CGMCC 1.15103</strain>
    </source>
</reference>
<sequence length="128" mass="14161">MGRSLMEMRSLAAEFPDAIKRMKACLRATGRVATDEQVVWAWSEYSESVCASWLLLPESDDDLVVLLLRHWPACELHATGCIATLTAGDFGGSPQLSLPEEVIRKMGWTCGDEVELQRQGDSLVVRGH</sequence>
<keyword evidence="3" id="KW-1185">Reference proteome</keyword>